<feature type="region of interest" description="Disordered" evidence="6">
    <location>
        <begin position="1049"/>
        <end position="1083"/>
    </location>
</feature>
<organism evidence="9 10">
    <name type="scientific">Cyanidioschyzon merolae (strain NIES-3377 / 10D)</name>
    <name type="common">Unicellular red alga</name>
    <dbReference type="NCBI Taxonomy" id="280699"/>
    <lineage>
        <taxon>Eukaryota</taxon>
        <taxon>Rhodophyta</taxon>
        <taxon>Bangiophyceae</taxon>
        <taxon>Cyanidiales</taxon>
        <taxon>Cyanidiaceae</taxon>
        <taxon>Cyanidioschyzon</taxon>
    </lineage>
</organism>
<dbReference type="GO" id="GO:0000049">
    <property type="term" value="F:tRNA binding"/>
    <property type="evidence" value="ECO:0007669"/>
    <property type="project" value="TreeGrafter"/>
</dbReference>
<dbReference type="KEGG" id="cme:CYME_CMK242C"/>
<dbReference type="InterPro" id="IPR021846">
    <property type="entry name" value="NFACT-C"/>
</dbReference>
<protein>
    <recommendedName>
        <fullName evidence="11">NFACT RNA-binding domain-containing protein</fullName>
    </recommendedName>
</protein>
<comment type="similarity">
    <text evidence="2">Belongs to the NEMF family.</text>
</comment>
<feature type="compositionally biased region" description="Basic residues" evidence="6">
    <location>
        <begin position="1061"/>
        <end position="1075"/>
    </location>
</feature>
<sequence>MAPTTKRKTKFSLLDLRAEVSVLQERLGSGSRVLNVYNLGRKTYLLKLSVPPLNASGRIPATETEEAWATGDSSWRREYLLIESGVRLHTTRFTRQAAAAGTAAASLVSRQKIGTDETLDNSIATDLAHMDLDERDRELQLVLQRHRALAEHEQRAQSGTGANAELPSGFTLKLRKHLRTRRLAEVTQLGIDRVVDFRFVGGSQSASAYKASANGQPSRAALENHLIVELHSGGNIILTDGDYQILAVLRVFRAEPRPLADSADQRDPPATGPGSRRMQQQDAVVGARYDISLARQFAPLTYDRLHEIFQECYQKRQRSGGDQLRDLQRNLGRALGWGPELIEHVLLEVGAPSPDPLPEYEQRLYRVLCEAAAFLSESPREGYILLRPVAEGASQASGADSEDVSDRYCEFTPRLLRQHQHLEPRMFPSFDEAVDEYFARMEELRYRQEIENRQRQAQGTLERMRRELETRVLTLKQQEERCLRKAALIETNLVDVDNALQVIRAALASGIDWKELDQMLVLERRRGNPVAQLIHSLQLQENQMTLMLADDSGSVDNTDAETGSSSRQRRPAETRDLSNEDSASSVESASEDESGDSTSVCSSRVELVQVDLSLSAFANARRYYEQRKKAAEKGTKTMEASAQALRAAEKKALEVLAGTASKNKRKKATPLNTLKAIRKPLWFEKFRYFITSENYLVIAGKDSQQNEQLVRRYLEENTGDLYMHADVHGAASVIIKGKKNRPAPPLSIQEAAIFAAACSSAWDAKVAVNAYWVYPEQVSRTAPSGMYLQQGSFVIRGSRNYVPVTTSGSGPLVMGFGFLFRLAPESVWRHIGERPVRSGPDSLQEAQAAGAPQKQQQQVEGAGERILEIESDTLNATLGEDAHITNVNGASRAGQHSAADTITTEARSPLGHDGGMQATKAAIGVRSHSEANGACVDAGSGLPDVSPDRPQDTHDNVTLPIASDTTTRTDTRNGNSPGTIPGSHARTTLQLPSSSSETDPSNQSVHSTHAPKQVGVAETLTTGIRSDAAAKAPGEISLQRSVQATEARSAAASGAEASRAKPVRGKKSKLRKLRLKYSDQTEEEREAALRLLGTTRMRIMEARDREGAATEAPASSSVKQAAGVDQGTNTTVQRNVNAEEAPASSSVKQAAGVDQGTIASAQGQTSAQRNGTSAAPATHAQGHASTGSAASELPLETHRAAREETHFQWQKIDQVEVSKILQSASAALAEHLSEAELANLSELDLFTGCPHPDDVLEYALPVCAPYQTLAKYKYKVKLVPGTLKKGKALKQVLGVVQSQERSGARTTNAANAGADASEVAQGAAATARELELIQAVDETVLVQQMLGNVRVLAPGLQESQRKKRTQKKSRG</sequence>
<evidence type="ECO:0000256" key="1">
    <source>
        <dbReference type="ARBA" id="ARBA00004496"/>
    </source>
</evidence>
<dbReference type="GeneID" id="16994254"/>
<dbReference type="Proteomes" id="UP000007014">
    <property type="component" value="Chromosome 11"/>
</dbReference>
<dbReference type="Pfam" id="PF11923">
    <property type="entry name" value="NFACT-C"/>
    <property type="match status" value="1"/>
</dbReference>
<feature type="region of interest" description="Disordered" evidence="6">
    <location>
        <begin position="1160"/>
        <end position="1191"/>
    </location>
</feature>
<evidence type="ECO:0000313" key="9">
    <source>
        <dbReference type="EMBL" id="BAM80593.1"/>
    </source>
</evidence>
<dbReference type="GO" id="GO:1990112">
    <property type="term" value="C:RQC complex"/>
    <property type="evidence" value="ECO:0007669"/>
    <property type="project" value="TreeGrafter"/>
</dbReference>
<feature type="domain" description="NFACT protein C-terminal" evidence="8">
    <location>
        <begin position="1238"/>
        <end position="1351"/>
    </location>
</feature>
<feature type="compositionally biased region" description="Basic and acidic residues" evidence="6">
    <location>
        <begin position="946"/>
        <end position="955"/>
    </location>
</feature>
<feature type="compositionally biased region" description="Polar residues" evidence="6">
    <location>
        <begin position="1160"/>
        <end position="1175"/>
    </location>
</feature>
<keyword evidence="10" id="KW-1185">Reference proteome</keyword>
<evidence type="ECO:0008006" key="11">
    <source>
        <dbReference type="Google" id="ProtNLM"/>
    </source>
</evidence>
<dbReference type="Pfam" id="PF05833">
    <property type="entry name" value="NFACT_N"/>
    <property type="match status" value="1"/>
</dbReference>
<keyword evidence="4 5" id="KW-0175">Coiled coil</keyword>
<dbReference type="GO" id="GO:0005737">
    <property type="term" value="C:cytoplasm"/>
    <property type="evidence" value="ECO:0007669"/>
    <property type="project" value="UniProtKB-SubCell"/>
</dbReference>
<evidence type="ECO:0000259" key="7">
    <source>
        <dbReference type="Pfam" id="PF05670"/>
    </source>
</evidence>
<proteinExistence type="inferred from homology"/>
<feature type="region of interest" description="Disordered" evidence="6">
    <location>
        <begin position="550"/>
        <end position="598"/>
    </location>
</feature>
<reference evidence="9 10" key="2">
    <citation type="journal article" date="2007" name="BMC Biol.">
        <title>A 100%-complete sequence reveals unusually simple genomic features in the hot-spring red alga Cyanidioschyzon merolae.</title>
        <authorList>
            <person name="Nozaki H."/>
            <person name="Takano H."/>
            <person name="Misumi O."/>
            <person name="Terasawa K."/>
            <person name="Matsuzaki M."/>
            <person name="Maruyama S."/>
            <person name="Nishida K."/>
            <person name="Yagisawa F."/>
            <person name="Yoshida Y."/>
            <person name="Fujiwara T."/>
            <person name="Takio S."/>
            <person name="Tamura K."/>
            <person name="Chung S.J."/>
            <person name="Nakamura S."/>
            <person name="Kuroiwa H."/>
            <person name="Tanaka K."/>
            <person name="Sato N."/>
            <person name="Kuroiwa T."/>
        </authorList>
    </citation>
    <scope>NUCLEOTIDE SEQUENCE [LARGE SCALE GENOMIC DNA]</scope>
    <source>
        <strain evidence="9 10">10D</strain>
    </source>
</reference>
<feature type="region of interest" description="Disordered" evidence="6">
    <location>
        <begin position="1104"/>
        <end position="1128"/>
    </location>
</feature>
<dbReference type="HOGENOM" id="CLU_003612_1_0_1"/>
<dbReference type="RefSeq" id="XP_005536629.1">
    <property type="nucleotide sequence ID" value="XM_005536572.1"/>
</dbReference>
<accession>M1VHX5</accession>
<dbReference type="OrthoDB" id="4148at2759"/>
<keyword evidence="3" id="KW-0963">Cytoplasm</keyword>
<dbReference type="eggNOG" id="KOG2030">
    <property type="taxonomic scope" value="Eukaryota"/>
</dbReference>
<dbReference type="GO" id="GO:0072344">
    <property type="term" value="P:rescue of stalled ribosome"/>
    <property type="evidence" value="ECO:0007669"/>
    <property type="project" value="TreeGrafter"/>
</dbReference>
<name>M1VHX5_CYAM1</name>
<feature type="compositionally biased region" description="Low complexity" evidence="6">
    <location>
        <begin position="844"/>
        <end position="861"/>
    </location>
</feature>
<dbReference type="GO" id="GO:1990116">
    <property type="term" value="P:ribosome-associated ubiquitin-dependent protein catabolic process"/>
    <property type="evidence" value="ECO:0007669"/>
    <property type="project" value="TreeGrafter"/>
</dbReference>
<dbReference type="Pfam" id="PF05670">
    <property type="entry name" value="NFACT-R_1"/>
    <property type="match status" value="1"/>
</dbReference>
<dbReference type="InterPro" id="IPR051608">
    <property type="entry name" value="RQC_Subunit_NEMF"/>
</dbReference>
<evidence type="ECO:0000256" key="4">
    <source>
        <dbReference type="ARBA" id="ARBA00023054"/>
    </source>
</evidence>
<evidence type="ECO:0000256" key="3">
    <source>
        <dbReference type="ARBA" id="ARBA00022490"/>
    </source>
</evidence>
<dbReference type="PANTHER" id="PTHR15239:SF6">
    <property type="entry name" value="RIBOSOME QUALITY CONTROL COMPLEX SUBUNIT NEMF"/>
    <property type="match status" value="1"/>
</dbReference>
<dbReference type="Gramene" id="CMK242CT">
    <property type="protein sequence ID" value="CMK242CT"/>
    <property type="gene ID" value="CMK242C"/>
</dbReference>
<dbReference type="EMBL" id="AP006493">
    <property type="protein sequence ID" value="BAM80593.1"/>
    <property type="molecule type" value="Genomic_DNA"/>
</dbReference>
<evidence type="ECO:0000313" key="10">
    <source>
        <dbReference type="Proteomes" id="UP000007014"/>
    </source>
</evidence>
<feature type="compositionally biased region" description="Polar residues" evidence="6">
    <location>
        <begin position="554"/>
        <end position="566"/>
    </location>
</feature>
<evidence type="ECO:0000259" key="8">
    <source>
        <dbReference type="Pfam" id="PF11923"/>
    </source>
</evidence>
<feature type="compositionally biased region" description="Polar residues" evidence="6">
    <location>
        <begin position="985"/>
        <end position="1007"/>
    </location>
</feature>
<dbReference type="PANTHER" id="PTHR15239">
    <property type="entry name" value="NUCLEAR EXPORT MEDIATOR FACTOR NEMF"/>
    <property type="match status" value="1"/>
</dbReference>
<evidence type="ECO:0000256" key="2">
    <source>
        <dbReference type="ARBA" id="ARBA00008318"/>
    </source>
</evidence>
<dbReference type="GO" id="GO:0043023">
    <property type="term" value="F:ribosomal large subunit binding"/>
    <property type="evidence" value="ECO:0007669"/>
    <property type="project" value="TreeGrafter"/>
</dbReference>
<evidence type="ECO:0000256" key="6">
    <source>
        <dbReference type="SAM" id="MobiDB-lite"/>
    </source>
</evidence>
<feature type="region of interest" description="Disordered" evidence="6">
    <location>
        <begin position="934"/>
        <end position="1015"/>
    </location>
</feature>
<dbReference type="OMA" id="CEAGAWC"/>
<dbReference type="InterPro" id="IPR008532">
    <property type="entry name" value="NFACT_RNA-bd"/>
</dbReference>
<feature type="region of interest" description="Disordered" evidence="6">
    <location>
        <begin position="833"/>
        <end position="862"/>
    </location>
</feature>
<feature type="coiled-coil region" evidence="5">
    <location>
        <begin position="447"/>
        <end position="481"/>
    </location>
</feature>
<feature type="region of interest" description="Disordered" evidence="6">
    <location>
        <begin position="259"/>
        <end position="281"/>
    </location>
</feature>
<gene>
    <name evidence="9" type="ORF">CYME_CMK242C</name>
</gene>
<dbReference type="STRING" id="280699.M1VHX5"/>
<comment type="subcellular location">
    <subcellularLocation>
        <location evidence="1">Cytoplasm</location>
    </subcellularLocation>
</comment>
<reference evidence="9 10" key="1">
    <citation type="journal article" date="2004" name="Nature">
        <title>Genome sequence of the ultrasmall unicellular red alga Cyanidioschyzon merolae 10D.</title>
        <authorList>
            <person name="Matsuzaki M."/>
            <person name="Misumi O."/>
            <person name="Shin-i T."/>
            <person name="Maruyama S."/>
            <person name="Takahara M."/>
            <person name="Miyagishima S."/>
            <person name="Mori T."/>
            <person name="Nishida K."/>
            <person name="Yagisawa F."/>
            <person name="Nishida K."/>
            <person name="Yoshida Y."/>
            <person name="Nishimura Y."/>
            <person name="Nakao S."/>
            <person name="Kobayashi T."/>
            <person name="Momoyama Y."/>
            <person name="Higashiyama T."/>
            <person name="Minoda A."/>
            <person name="Sano M."/>
            <person name="Nomoto H."/>
            <person name="Oishi K."/>
            <person name="Hayashi H."/>
            <person name="Ohta F."/>
            <person name="Nishizaka S."/>
            <person name="Haga S."/>
            <person name="Miura S."/>
            <person name="Morishita T."/>
            <person name="Kabeya Y."/>
            <person name="Terasawa K."/>
            <person name="Suzuki Y."/>
            <person name="Ishii Y."/>
            <person name="Asakawa S."/>
            <person name="Takano H."/>
            <person name="Ohta N."/>
            <person name="Kuroiwa H."/>
            <person name="Tanaka K."/>
            <person name="Shimizu N."/>
            <person name="Sugano S."/>
            <person name="Sato N."/>
            <person name="Nozaki H."/>
            <person name="Ogasawara N."/>
            <person name="Kohara Y."/>
            <person name="Kuroiwa T."/>
        </authorList>
    </citation>
    <scope>NUCLEOTIDE SEQUENCE [LARGE SCALE GENOMIC DNA]</scope>
    <source>
        <strain evidence="9 10">10D</strain>
    </source>
</reference>
<feature type="domain" description="NFACT RNA-binding" evidence="7">
    <location>
        <begin position="685"/>
        <end position="797"/>
    </location>
</feature>
<dbReference type="Gene3D" id="2.30.310.10">
    <property type="entry name" value="ibrinogen binding protein from staphylococcus aureus domain"/>
    <property type="match status" value="1"/>
</dbReference>
<evidence type="ECO:0000256" key="5">
    <source>
        <dbReference type="SAM" id="Coils"/>
    </source>
</evidence>